<keyword evidence="1" id="KW-0863">Zinc-finger</keyword>
<keyword evidence="1" id="KW-0479">Metal-binding</keyword>
<gene>
    <name evidence="4" type="ORF">CUNI_LOCUS12673</name>
</gene>
<dbReference type="GO" id="GO:0008270">
    <property type="term" value="F:zinc ion binding"/>
    <property type="evidence" value="ECO:0007669"/>
    <property type="project" value="UniProtKB-KW"/>
</dbReference>
<feature type="region of interest" description="Disordered" evidence="2">
    <location>
        <begin position="620"/>
        <end position="664"/>
    </location>
</feature>
<keyword evidence="5" id="KW-1185">Reference proteome</keyword>
<reference evidence="4" key="1">
    <citation type="submission" date="2021-04" db="EMBL/GenBank/DDBJ databases">
        <authorList>
            <consortium name="Molecular Ecology Group"/>
        </authorList>
    </citation>
    <scope>NUCLEOTIDE SEQUENCE</scope>
</reference>
<dbReference type="EMBL" id="CAJHNH020002571">
    <property type="protein sequence ID" value="CAG5127115.1"/>
    <property type="molecule type" value="Genomic_DNA"/>
</dbReference>
<feature type="domain" description="SWIM-type" evidence="3">
    <location>
        <begin position="478"/>
        <end position="520"/>
    </location>
</feature>
<protein>
    <recommendedName>
        <fullName evidence="3">SWIM-type domain-containing protein</fullName>
    </recommendedName>
</protein>
<sequence length="864" mass="97787">MDVGREFSSWESFIHTLEQYSKEQKVAYVVGTCKSVETANKHEALKNKFPVRFKYCFARMLCKHESNYSVHSNRLRSHHRTCKTGCTSSVLISVNKKRTALVIKEANLQHTHEISEKSFSRYTQNLRLQGEERRMASVLLRSGVPLSQVQEFISSACSKDRDVQNLKGSIKGTLSEKEGHEYAFLSDLDQLMAEDPESVVEMINFSLVPRAIYIQTSEMTRRMNSLSDGRLQIVTHDINDGKISVISIIALDSNLTPHILALCITICDTESVFQYFLEAFVRENSEFCDSLTGVVLDCSKDNADFLQQLIPQVSVAWSRSYVLNKLTEVKNGTKDVQKIIQLRKELMNSNSEEAYEKKLKDLFDSCSAFRELWTQYEISSHAELQHQEASVEVDFVNFLKTYVKPSMSLSEVIKALLKLCQNKEPETADRDKSFVSNDPSCEHYQQLCFPEAAQAVICQLSIALSSCYEIKTQTDMIFVKKLDTGDEFMLDTLGSKCTCQYFLDTDLPCQHIFAWLHSTGKSLYSELLIPAKCQVFGRAITLDALAESLAQGYVPSSRLHDERLKELQIVLKDTLSSCCSHSYEQMGKDLILLKQVYNIMKNNCAHNATLLINAEKKESLHEAPTETTASATPAPKKRGRPSKKPKLQQEMNLQPPDKRSSVSIEKTQITPPVMRHNLRTNIKHKFVTRELRTTNEQISDTPNSAIQQKTVSGAGKAVPANKMELSHSTSKYTNSVSSPEVSEDEVLTDNTMNTLSVKNKIKQISKEYIDVIKEHLRKFCREYHEHAYQVAACIICQAFLTHVPIADMLQAVRAWPSHLPELPTSRTLEAEVSLAVGQTLTICGHKLNQLDMDTLKPDREISPK</sequence>
<keyword evidence="1" id="KW-0862">Zinc</keyword>
<dbReference type="PANTHER" id="PTHR47086:SF4">
    <property type="entry name" value="BTB DOMAIN-CONTAINING PROTEIN"/>
    <property type="match status" value="1"/>
</dbReference>
<dbReference type="PANTHER" id="PTHR47086">
    <property type="entry name" value="BTB DOMAIN-CONTAINING PROTEIN"/>
    <property type="match status" value="1"/>
</dbReference>
<proteinExistence type="predicted"/>
<evidence type="ECO:0000259" key="3">
    <source>
        <dbReference type="PROSITE" id="PS50966"/>
    </source>
</evidence>
<name>A0A8S3ZGQ9_9EUPU</name>
<dbReference type="Proteomes" id="UP000678393">
    <property type="component" value="Unassembled WGS sequence"/>
</dbReference>
<comment type="caution">
    <text evidence="4">The sequence shown here is derived from an EMBL/GenBank/DDBJ whole genome shotgun (WGS) entry which is preliminary data.</text>
</comment>
<dbReference type="OrthoDB" id="6066315at2759"/>
<feature type="compositionally biased region" description="Low complexity" evidence="2">
    <location>
        <begin position="625"/>
        <end position="634"/>
    </location>
</feature>
<evidence type="ECO:0000256" key="2">
    <source>
        <dbReference type="SAM" id="MobiDB-lite"/>
    </source>
</evidence>
<dbReference type="Pfam" id="PF21599">
    <property type="entry name" value="ZSWIM3_N"/>
    <property type="match status" value="1"/>
</dbReference>
<dbReference type="InterPro" id="IPR040854">
    <property type="entry name" value="ZSWIM9"/>
</dbReference>
<evidence type="ECO:0000256" key="1">
    <source>
        <dbReference type="PROSITE-ProRule" id="PRU00325"/>
    </source>
</evidence>
<organism evidence="4 5">
    <name type="scientific">Candidula unifasciata</name>
    <dbReference type="NCBI Taxonomy" id="100452"/>
    <lineage>
        <taxon>Eukaryota</taxon>
        <taxon>Metazoa</taxon>
        <taxon>Spiralia</taxon>
        <taxon>Lophotrochozoa</taxon>
        <taxon>Mollusca</taxon>
        <taxon>Gastropoda</taxon>
        <taxon>Heterobranchia</taxon>
        <taxon>Euthyneura</taxon>
        <taxon>Panpulmonata</taxon>
        <taxon>Eupulmonata</taxon>
        <taxon>Stylommatophora</taxon>
        <taxon>Helicina</taxon>
        <taxon>Helicoidea</taxon>
        <taxon>Geomitridae</taxon>
        <taxon>Candidula</taxon>
    </lineage>
</organism>
<feature type="non-terminal residue" evidence="4">
    <location>
        <position position="864"/>
    </location>
</feature>
<evidence type="ECO:0000313" key="4">
    <source>
        <dbReference type="EMBL" id="CAG5127115.1"/>
    </source>
</evidence>
<accession>A0A8S3ZGQ9</accession>
<feature type="region of interest" description="Disordered" evidence="2">
    <location>
        <begin position="724"/>
        <end position="745"/>
    </location>
</feature>
<dbReference type="InterPro" id="IPR048325">
    <property type="entry name" value="ZSWIM3_N"/>
</dbReference>
<evidence type="ECO:0000313" key="5">
    <source>
        <dbReference type="Proteomes" id="UP000678393"/>
    </source>
</evidence>
<dbReference type="AlphaFoldDB" id="A0A8S3ZGQ9"/>
<dbReference type="InterPro" id="IPR007527">
    <property type="entry name" value="Znf_SWIM"/>
</dbReference>
<feature type="compositionally biased region" description="Basic residues" evidence="2">
    <location>
        <begin position="635"/>
        <end position="646"/>
    </location>
</feature>
<dbReference type="PROSITE" id="PS50966">
    <property type="entry name" value="ZF_SWIM"/>
    <property type="match status" value="1"/>
</dbReference>